<dbReference type="GO" id="GO:0007032">
    <property type="term" value="P:endosome organization"/>
    <property type="evidence" value="ECO:0007669"/>
    <property type="project" value="TreeGrafter"/>
</dbReference>
<feature type="domain" description="WASH complex subunit 7 central" evidence="1">
    <location>
        <begin position="1"/>
        <end position="52"/>
    </location>
</feature>
<evidence type="ECO:0000259" key="1">
    <source>
        <dbReference type="Pfam" id="PF14744"/>
    </source>
</evidence>
<keyword evidence="3" id="KW-1185">Reference proteome</keyword>
<dbReference type="AlphaFoldDB" id="A0A0N4TFX6"/>
<evidence type="ECO:0000313" key="4">
    <source>
        <dbReference type="WBParaSite" id="BPAG_0000711401-mRNA-1"/>
    </source>
</evidence>
<dbReference type="Pfam" id="PF14744">
    <property type="entry name" value="WASH-7_mid"/>
    <property type="match status" value="1"/>
</dbReference>
<dbReference type="EMBL" id="UZAD01007430">
    <property type="protein sequence ID" value="VDN88263.1"/>
    <property type="molecule type" value="Genomic_DNA"/>
</dbReference>
<sequence length="72" mass="9051">MGIMHTTINHAYQFLKKKFYIFSQLLYDDRIRNQLIKDERYFHENAEKLEKMVSSWEYMNRFRFFISFLLSE</sequence>
<dbReference type="PANTHER" id="PTHR31409">
    <property type="entry name" value="WASH COMPLEX SUBUNIT 4"/>
    <property type="match status" value="1"/>
</dbReference>
<dbReference type="STRING" id="6280.A0A0N4TFX6"/>
<dbReference type="GO" id="GO:0016197">
    <property type="term" value="P:endosomal transport"/>
    <property type="evidence" value="ECO:0007669"/>
    <property type="project" value="TreeGrafter"/>
</dbReference>
<evidence type="ECO:0000313" key="2">
    <source>
        <dbReference type="EMBL" id="VDN88263.1"/>
    </source>
</evidence>
<proteinExistence type="predicted"/>
<dbReference type="InterPro" id="IPR027307">
    <property type="entry name" value="WASH7"/>
</dbReference>
<name>A0A0N4TFX6_BRUPA</name>
<dbReference type="GO" id="GO:0005768">
    <property type="term" value="C:endosome"/>
    <property type="evidence" value="ECO:0007669"/>
    <property type="project" value="TreeGrafter"/>
</dbReference>
<reference evidence="4" key="1">
    <citation type="submission" date="2017-02" db="UniProtKB">
        <authorList>
            <consortium name="WormBaseParasite"/>
        </authorList>
    </citation>
    <scope>IDENTIFICATION</scope>
</reference>
<dbReference type="GO" id="GO:0071203">
    <property type="term" value="C:WASH complex"/>
    <property type="evidence" value="ECO:0007669"/>
    <property type="project" value="InterPro"/>
</dbReference>
<dbReference type="PANTHER" id="PTHR31409:SF0">
    <property type="entry name" value="WASH COMPLEX SUBUNIT 4"/>
    <property type="match status" value="1"/>
</dbReference>
<gene>
    <name evidence="2" type="ORF">BPAG_LOCUS7077</name>
</gene>
<organism evidence="4">
    <name type="scientific">Brugia pahangi</name>
    <name type="common">Filarial nematode worm</name>
    <dbReference type="NCBI Taxonomy" id="6280"/>
    <lineage>
        <taxon>Eukaryota</taxon>
        <taxon>Metazoa</taxon>
        <taxon>Ecdysozoa</taxon>
        <taxon>Nematoda</taxon>
        <taxon>Chromadorea</taxon>
        <taxon>Rhabditida</taxon>
        <taxon>Spirurina</taxon>
        <taxon>Spiruromorpha</taxon>
        <taxon>Filarioidea</taxon>
        <taxon>Onchocercidae</taxon>
        <taxon>Brugia</taxon>
    </lineage>
</organism>
<dbReference type="InterPro" id="IPR028282">
    <property type="entry name" value="WASH-7_central"/>
</dbReference>
<accession>A0A0N4TFX6</accession>
<evidence type="ECO:0000313" key="3">
    <source>
        <dbReference type="Proteomes" id="UP000278627"/>
    </source>
</evidence>
<dbReference type="Proteomes" id="UP000278627">
    <property type="component" value="Unassembled WGS sequence"/>
</dbReference>
<protein>
    <submittedName>
        <fullName evidence="4">WASH-7_mid domain-containing protein</fullName>
    </submittedName>
</protein>
<reference evidence="2 3" key="2">
    <citation type="submission" date="2018-11" db="EMBL/GenBank/DDBJ databases">
        <authorList>
            <consortium name="Pathogen Informatics"/>
        </authorList>
    </citation>
    <scope>NUCLEOTIDE SEQUENCE [LARGE SCALE GENOMIC DNA]</scope>
</reference>
<dbReference type="WBParaSite" id="BPAG_0000711401-mRNA-1">
    <property type="protein sequence ID" value="BPAG_0000711401-mRNA-1"/>
    <property type="gene ID" value="BPAG_0000711401"/>
</dbReference>